<gene>
    <name evidence="1" type="ORF">BDI24065_02085</name>
</gene>
<dbReference type="RefSeq" id="WP_174919848.1">
    <property type="nucleotide sequence ID" value="NZ_CABVPN010000008.1"/>
</dbReference>
<dbReference type="Proteomes" id="UP000494125">
    <property type="component" value="Unassembled WGS sequence"/>
</dbReference>
<reference evidence="1 2" key="1">
    <citation type="submission" date="2019-09" db="EMBL/GenBank/DDBJ databases">
        <authorList>
            <person name="Depoorter E."/>
        </authorList>
    </citation>
    <scope>NUCLEOTIDE SEQUENCE [LARGE SCALE GENOMIC DNA]</scope>
    <source>
        <strain evidence="1">LMG 24065</strain>
    </source>
</reference>
<dbReference type="AlphaFoldDB" id="A0A6P2JSJ8"/>
<dbReference type="EMBL" id="CABVPN010000008">
    <property type="protein sequence ID" value="VWB45942.1"/>
    <property type="molecule type" value="Genomic_DNA"/>
</dbReference>
<proteinExistence type="predicted"/>
<evidence type="ECO:0000313" key="2">
    <source>
        <dbReference type="Proteomes" id="UP000494125"/>
    </source>
</evidence>
<accession>A0A6P2JSJ8</accession>
<dbReference type="GeneID" id="93027162"/>
<sequence length="71" mass="7555">MACLDRLPDVLRASAMRRLPQACATRRRGDVCGGARRRANGHRDASRGAVACRTAWPAFDVDDDAAAEGGS</sequence>
<organism evidence="1 2">
    <name type="scientific">Burkholderia diffusa</name>
    <dbReference type="NCBI Taxonomy" id="488732"/>
    <lineage>
        <taxon>Bacteria</taxon>
        <taxon>Pseudomonadati</taxon>
        <taxon>Pseudomonadota</taxon>
        <taxon>Betaproteobacteria</taxon>
        <taxon>Burkholderiales</taxon>
        <taxon>Burkholderiaceae</taxon>
        <taxon>Burkholderia</taxon>
        <taxon>Burkholderia cepacia complex</taxon>
    </lineage>
</organism>
<evidence type="ECO:0000313" key="1">
    <source>
        <dbReference type="EMBL" id="VWB45942.1"/>
    </source>
</evidence>
<name>A0A6P2JSJ8_9BURK</name>
<keyword evidence="2" id="KW-1185">Reference proteome</keyword>
<protein>
    <submittedName>
        <fullName evidence="1">Uncharacterized protein</fullName>
    </submittedName>
</protein>